<dbReference type="Proteomes" id="UP000053841">
    <property type="component" value="Unassembled WGS sequence"/>
</dbReference>
<gene>
    <name evidence="1" type="ORF">COCCADRAFT_40505</name>
</gene>
<keyword evidence="2" id="KW-1185">Reference proteome</keyword>
<dbReference type="GeneID" id="19149274"/>
<proteinExistence type="predicted"/>
<reference evidence="1 2" key="1">
    <citation type="journal article" date="2013" name="PLoS Genet.">
        <title>Comparative genome structure, secondary metabolite, and effector coding capacity across Cochliobolus pathogens.</title>
        <authorList>
            <person name="Condon B.J."/>
            <person name="Leng Y."/>
            <person name="Wu D."/>
            <person name="Bushley K.E."/>
            <person name="Ohm R.A."/>
            <person name="Otillar R."/>
            <person name="Martin J."/>
            <person name="Schackwitz W."/>
            <person name="Grimwood J."/>
            <person name="MohdZainudin N."/>
            <person name="Xue C."/>
            <person name="Wang R."/>
            <person name="Manning V.A."/>
            <person name="Dhillon B."/>
            <person name="Tu Z.J."/>
            <person name="Steffenson B.J."/>
            <person name="Salamov A."/>
            <person name="Sun H."/>
            <person name="Lowry S."/>
            <person name="LaButti K."/>
            <person name="Han J."/>
            <person name="Copeland A."/>
            <person name="Lindquist E."/>
            <person name="Barry K."/>
            <person name="Schmutz J."/>
            <person name="Baker S.E."/>
            <person name="Ciuffetti L.M."/>
            <person name="Grigoriev I.V."/>
            <person name="Zhong S."/>
            <person name="Turgeon B.G."/>
        </authorList>
    </citation>
    <scope>NUCLEOTIDE SEQUENCE [LARGE SCALE GENOMIC DNA]</scope>
    <source>
        <strain evidence="1 2">26-R-13</strain>
    </source>
</reference>
<protein>
    <submittedName>
        <fullName evidence="1">Uncharacterized protein</fullName>
    </submittedName>
</protein>
<dbReference type="RefSeq" id="XP_007716622.1">
    <property type="nucleotide sequence ID" value="XM_007718432.1"/>
</dbReference>
<dbReference type="AlphaFoldDB" id="W6XTU1"/>
<dbReference type="EMBL" id="KI964769">
    <property type="protein sequence ID" value="EUC29063.1"/>
    <property type="molecule type" value="Genomic_DNA"/>
</dbReference>
<evidence type="ECO:0000313" key="1">
    <source>
        <dbReference type="EMBL" id="EUC29063.1"/>
    </source>
</evidence>
<dbReference type="OrthoDB" id="10396608at2759"/>
<dbReference type="KEGG" id="bze:COCCADRAFT_40505"/>
<evidence type="ECO:0000313" key="2">
    <source>
        <dbReference type="Proteomes" id="UP000053841"/>
    </source>
</evidence>
<accession>W6XTU1</accession>
<dbReference type="HOGENOM" id="CLU_138652_0_0_1"/>
<sequence length="124" mass="13647">MMGLASRIRLRFRGPVHVVPIRAVHEIACASQIRNGWILVNASHPLRAGVVVLCPRIVAETRFDSKGEAVRLRALRSVSRPHPLTSSNPPATAHVKLEPERATHARLIRLMLTVHLHAGSGLLE</sequence>
<name>W6XTU1_COCC2</name>
<organism evidence="1 2">
    <name type="scientific">Cochliobolus carbonum (strain 26-R-13)</name>
    <name type="common">Maize leaf spot fungus</name>
    <name type="synonym">Bipolaris zeicola</name>
    <dbReference type="NCBI Taxonomy" id="930089"/>
    <lineage>
        <taxon>Eukaryota</taxon>
        <taxon>Fungi</taxon>
        <taxon>Dikarya</taxon>
        <taxon>Ascomycota</taxon>
        <taxon>Pezizomycotina</taxon>
        <taxon>Dothideomycetes</taxon>
        <taxon>Pleosporomycetidae</taxon>
        <taxon>Pleosporales</taxon>
        <taxon>Pleosporineae</taxon>
        <taxon>Pleosporaceae</taxon>
        <taxon>Bipolaris</taxon>
    </lineage>
</organism>